<reference evidence="1 2" key="1">
    <citation type="submission" date="2018-06" db="EMBL/GenBank/DDBJ databases">
        <title>Comparative genomics reveals the genomic features of Rhizophagus irregularis, R. cerebriforme, R. diaphanum and Gigaspora rosea, and their symbiotic lifestyle signature.</title>
        <authorList>
            <person name="Morin E."/>
            <person name="San Clemente H."/>
            <person name="Chen E.C.H."/>
            <person name="De La Providencia I."/>
            <person name="Hainaut M."/>
            <person name="Kuo A."/>
            <person name="Kohler A."/>
            <person name="Murat C."/>
            <person name="Tang N."/>
            <person name="Roy S."/>
            <person name="Loubradou J."/>
            <person name="Henrissat B."/>
            <person name="Grigoriev I.V."/>
            <person name="Corradi N."/>
            <person name="Roux C."/>
            <person name="Martin F.M."/>
        </authorList>
    </citation>
    <scope>NUCLEOTIDE SEQUENCE [LARGE SCALE GENOMIC DNA]</scope>
    <source>
        <strain evidence="1 2">DAOM 227022</strain>
    </source>
</reference>
<keyword evidence="2" id="KW-1185">Reference proteome</keyword>
<evidence type="ECO:0000313" key="2">
    <source>
        <dbReference type="Proteomes" id="UP000265703"/>
    </source>
</evidence>
<comment type="caution">
    <text evidence="1">The sequence shown here is derived from an EMBL/GenBank/DDBJ whole genome shotgun (WGS) entry which is preliminary data.</text>
</comment>
<evidence type="ECO:0000313" key="1">
    <source>
        <dbReference type="EMBL" id="RIA84573.1"/>
    </source>
</evidence>
<dbReference type="Proteomes" id="UP000265703">
    <property type="component" value="Unassembled WGS sequence"/>
</dbReference>
<dbReference type="EMBL" id="QKYT01000483">
    <property type="protein sequence ID" value="RIA84573.1"/>
    <property type="molecule type" value="Genomic_DNA"/>
</dbReference>
<dbReference type="Gene3D" id="1.10.150.50">
    <property type="entry name" value="Transcription Factor, Ets-1"/>
    <property type="match status" value="1"/>
</dbReference>
<evidence type="ECO:0008006" key="3">
    <source>
        <dbReference type="Google" id="ProtNLM"/>
    </source>
</evidence>
<dbReference type="AlphaFoldDB" id="A0A397SEB6"/>
<proteinExistence type="predicted"/>
<sequence>MEPQDKIFSHFPIQPQLKFSSEKGINVIVYSPTETVPERKITGQDFLDMSKEDFMQAGLEMGPAMRLAKEVQTLKEKPKRSFLTYRSLKEVLAKYNIGGNGNHSSVSTNAVSLGPAYSSQFYRLPINLKTTKKN</sequence>
<name>A0A397SEB6_9GLOM</name>
<protein>
    <recommendedName>
        <fullName evidence="3">SAM domain-containing protein</fullName>
    </recommendedName>
</protein>
<organism evidence="1 2">
    <name type="scientific">Glomus cerebriforme</name>
    <dbReference type="NCBI Taxonomy" id="658196"/>
    <lineage>
        <taxon>Eukaryota</taxon>
        <taxon>Fungi</taxon>
        <taxon>Fungi incertae sedis</taxon>
        <taxon>Mucoromycota</taxon>
        <taxon>Glomeromycotina</taxon>
        <taxon>Glomeromycetes</taxon>
        <taxon>Glomerales</taxon>
        <taxon>Glomeraceae</taxon>
        <taxon>Glomus</taxon>
    </lineage>
</organism>
<gene>
    <name evidence="1" type="ORF">C1645_742221</name>
</gene>
<dbReference type="InterPro" id="IPR013761">
    <property type="entry name" value="SAM/pointed_sf"/>
</dbReference>
<accession>A0A397SEB6</accession>